<dbReference type="InterPro" id="IPR047650">
    <property type="entry name" value="Transpos_IS110"/>
</dbReference>
<dbReference type="PANTHER" id="PTHR33055">
    <property type="entry name" value="TRANSPOSASE FOR INSERTION SEQUENCE ELEMENT IS1111A"/>
    <property type="match status" value="1"/>
</dbReference>
<evidence type="ECO:0000313" key="3">
    <source>
        <dbReference type="Proteomes" id="UP000240653"/>
    </source>
</evidence>
<accession>A0A2P7S3T6</accession>
<evidence type="ECO:0000313" key="2">
    <source>
        <dbReference type="EMBL" id="PSJ57089.1"/>
    </source>
</evidence>
<feature type="domain" description="Transposase IS116/IS110/IS902 C-terminal" evidence="1">
    <location>
        <begin position="76"/>
        <end position="155"/>
    </location>
</feature>
<dbReference type="InterPro" id="IPR003346">
    <property type="entry name" value="Transposase_20"/>
</dbReference>
<dbReference type="EMBL" id="PXYL01000015">
    <property type="protein sequence ID" value="PSJ57089.1"/>
    <property type="molecule type" value="Genomic_DNA"/>
</dbReference>
<proteinExistence type="predicted"/>
<comment type="caution">
    <text evidence="2">The sequence shown here is derived from an EMBL/GenBank/DDBJ whole genome shotgun (WGS) entry which is preliminary data.</text>
</comment>
<gene>
    <name evidence="2" type="ORF">C7I85_22895</name>
</gene>
<dbReference type="GO" id="GO:0006313">
    <property type="term" value="P:DNA transposition"/>
    <property type="evidence" value="ECO:0007669"/>
    <property type="project" value="InterPro"/>
</dbReference>
<keyword evidence="3" id="KW-1185">Reference proteome</keyword>
<dbReference type="AlphaFoldDB" id="A0A2P7S3T6"/>
<reference evidence="2 3" key="1">
    <citation type="submission" date="2018-03" db="EMBL/GenBank/DDBJ databases">
        <title>The draft genome of Mesorhizobium soli JCM 19897.</title>
        <authorList>
            <person name="Li L."/>
            <person name="Liu L."/>
            <person name="Liang L."/>
            <person name="Wang T."/>
            <person name="Zhang X."/>
        </authorList>
    </citation>
    <scope>NUCLEOTIDE SEQUENCE [LARGE SCALE GENOMIC DNA]</scope>
    <source>
        <strain evidence="2 3">JCM 19897</strain>
    </source>
</reference>
<dbReference type="GO" id="GO:0004803">
    <property type="term" value="F:transposase activity"/>
    <property type="evidence" value="ECO:0007669"/>
    <property type="project" value="InterPro"/>
</dbReference>
<dbReference type="Proteomes" id="UP000240653">
    <property type="component" value="Unassembled WGS sequence"/>
</dbReference>
<organism evidence="2 3">
    <name type="scientific">Pseudaminobacter soli</name>
    <name type="common">ex Li et al. 2025</name>
    <dbReference type="NCBI Taxonomy" id="1295366"/>
    <lineage>
        <taxon>Bacteria</taxon>
        <taxon>Pseudomonadati</taxon>
        <taxon>Pseudomonadota</taxon>
        <taxon>Alphaproteobacteria</taxon>
        <taxon>Hyphomicrobiales</taxon>
        <taxon>Phyllobacteriaceae</taxon>
        <taxon>Pseudaminobacter</taxon>
    </lineage>
</organism>
<dbReference type="PANTHER" id="PTHR33055:SF3">
    <property type="entry name" value="PUTATIVE TRANSPOSASE FOR IS117-RELATED"/>
    <property type="match status" value="1"/>
</dbReference>
<evidence type="ECO:0000259" key="1">
    <source>
        <dbReference type="Pfam" id="PF02371"/>
    </source>
</evidence>
<protein>
    <recommendedName>
        <fullName evidence="1">Transposase IS116/IS110/IS902 C-terminal domain-containing protein</fullName>
    </recommendedName>
</protein>
<sequence>MGLPWRSRCGGDSNFGLKVGVVSRLKFEPRILELLERSPHLRQVIDPLLEVRRVLREQYQRLHKAMERMAEADDVCQLLMTAPGVGSMVALSFRAGVDEPGRFGRSRSVPAHFGLTPTRYQSGEIDQEKGISKCGDPSIRWVLVEAAGTILRLSKKSSPLREWGLEIAKRRGMTKAVVAGHGGWP</sequence>
<name>A0A2P7S3T6_9HYPH</name>
<dbReference type="GO" id="GO:0003677">
    <property type="term" value="F:DNA binding"/>
    <property type="evidence" value="ECO:0007669"/>
    <property type="project" value="InterPro"/>
</dbReference>
<dbReference type="Pfam" id="PF02371">
    <property type="entry name" value="Transposase_20"/>
    <property type="match status" value="1"/>
</dbReference>